<dbReference type="SUPFAM" id="SSF50494">
    <property type="entry name" value="Trypsin-like serine proteases"/>
    <property type="match status" value="1"/>
</dbReference>
<keyword evidence="2" id="KW-1185">Reference proteome</keyword>
<protein>
    <submittedName>
        <fullName evidence="3">Peptidase S1 domain-containing protein</fullName>
    </submittedName>
</protein>
<dbReference type="InterPro" id="IPR033116">
    <property type="entry name" value="TRYPSIN_SER"/>
</dbReference>
<feature type="domain" description="Peptidase S1" evidence="1">
    <location>
        <begin position="8"/>
        <end position="93"/>
    </location>
</feature>
<sequence>QNTVPIASDELQCIEVKVEEEKPNQVRRKSLLTIHWHEMSLQGPYKGDSGSPLFCRLIYDPKKFLYGVVTSGASITLSGLTYFERIPSNLEWINQIMDRGNADSTDGGACCFSFKFVSKWNEGQRQSEPVLPW</sequence>
<dbReference type="Proteomes" id="UP000887565">
    <property type="component" value="Unplaced"/>
</dbReference>
<evidence type="ECO:0000313" key="3">
    <source>
        <dbReference type="WBParaSite" id="nRc.2.0.1.t43751-RA"/>
    </source>
</evidence>
<dbReference type="Pfam" id="PF00089">
    <property type="entry name" value="Trypsin"/>
    <property type="match status" value="1"/>
</dbReference>
<dbReference type="PROSITE" id="PS00135">
    <property type="entry name" value="TRYPSIN_SER"/>
    <property type="match status" value="1"/>
</dbReference>
<evidence type="ECO:0000313" key="2">
    <source>
        <dbReference type="Proteomes" id="UP000887565"/>
    </source>
</evidence>
<accession>A0A915KY55</accession>
<proteinExistence type="predicted"/>
<dbReference type="GO" id="GO:0006508">
    <property type="term" value="P:proteolysis"/>
    <property type="evidence" value="ECO:0007669"/>
    <property type="project" value="InterPro"/>
</dbReference>
<dbReference type="InterPro" id="IPR009003">
    <property type="entry name" value="Peptidase_S1_PA"/>
</dbReference>
<reference evidence="3" key="1">
    <citation type="submission" date="2022-11" db="UniProtKB">
        <authorList>
            <consortium name="WormBaseParasite"/>
        </authorList>
    </citation>
    <scope>IDENTIFICATION</scope>
</reference>
<dbReference type="Gene3D" id="2.40.10.10">
    <property type="entry name" value="Trypsin-like serine proteases"/>
    <property type="match status" value="1"/>
</dbReference>
<organism evidence="2 3">
    <name type="scientific">Romanomermis culicivorax</name>
    <name type="common">Nematode worm</name>
    <dbReference type="NCBI Taxonomy" id="13658"/>
    <lineage>
        <taxon>Eukaryota</taxon>
        <taxon>Metazoa</taxon>
        <taxon>Ecdysozoa</taxon>
        <taxon>Nematoda</taxon>
        <taxon>Enoplea</taxon>
        <taxon>Dorylaimia</taxon>
        <taxon>Mermithida</taxon>
        <taxon>Mermithoidea</taxon>
        <taxon>Mermithidae</taxon>
        <taxon>Romanomermis</taxon>
    </lineage>
</organism>
<dbReference type="InterPro" id="IPR001254">
    <property type="entry name" value="Trypsin_dom"/>
</dbReference>
<dbReference type="InterPro" id="IPR043504">
    <property type="entry name" value="Peptidase_S1_PA_chymotrypsin"/>
</dbReference>
<evidence type="ECO:0000259" key="1">
    <source>
        <dbReference type="Pfam" id="PF00089"/>
    </source>
</evidence>
<dbReference type="AlphaFoldDB" id="A0A915KY55"/>
<name>A0A915KY55_ROMCU</name>
<dbReference type="GO" id="GO:0004252">
    <property type="term" value="F:serine-type endopeptidase activity"/>
    <property type="evidence" value="ECO:0007669"/>
    <property type="project" value="InterPro"/>
</dbReference>
<dbReference type="WBParaSite" id="nRc.2.0.1.t43751-RA">
    <property type="protein sequence ID" value="nRc.2.0.1.t43751-RA"/>
    <property type="gene ID" value="nRc.2.0.1.g43751"/>
</dbReference>